<proteinExistence type="predicted"/>
<protein>
    <submittedName>
        <fullName evidence="2">Putative ORFan</fullName>
    </submittedName>
</protein>
<feature type="region of interest" description="Disordered" evidence="1">
    <location>
        <begin position="1"/>
        <end position="79"/>
    </location>
</feature>
<dbReference type="EMBL" id="MF405918">
    <property type="protein sequence ID" value="QKU33423.1"/>
    <property type="molecule type" value="Genomic_DNA"/>
</dbReference>
<reference evidence="2" key="1">
    <citation type="submission" date="2017-06" db="EMBL/GenBank/DDBJ databases">
        <authorList>
            <person name="Assis F.L."/>
            <person name="Abrahao J.S."/>
            <person name="Silva L."/>
            <person name="Khalil J.B."/>
            <person name="Rodrigues R."/>
            <person name="Silva L.S."/>
            <person name="Boratto P."/>
            <person name="Andrade M."/>
            <person name="Kroon E.G."/>
            <person name="Ribeiro B."/>
            <person name="Bergier I."/>
            <person name="Seligmann H."/>
            <person name="Ghigo E."/>
            <person name="Colson P."/>
            <person name="Levasseur A."/>
            <person name="Raoult D."/>
            <person name="Scola B.L."/>
        </authorList>
    </citation>
    <scope>NUCLEOTIDE SEQUENCE</scope>
    <source>
        <strain evidence="2">Deep ocean</strain>
    </source>
</reference>
<dbReference type="GeneID" id="80516712"/>
<sequence>MASDDSNKNKLNDKHKNKVDDDGFFEEKSYRTQKSYVKDGDKDPVYYNKRYRHRKDKNDTSEDESSDEEPCNYLPPRKLFKRPKFYPPPPPIFQPPYLPFYDESSESDCDDKPKYHHHPVVGQDIPDYALPHHKINDNSDSSCDDEKDIRKKIIRNKKQLKKKTNKKYRKDPKHHLNKALFYYYNQNPNYNPYLKPCAYKVGPFDDLYGSYYDPVPSIYYNTCNRITNNGFKIPRINPNNWAWNPYYENNTNYNNEIDHFAYNNPIYPPIGIPTQAYVGKPFAGGKNKIWDSENTAYHRC</sequence>
<organism evidence="2">
    <name type="scientific">Tupanvirus deep ocean</name>
    <dbReference type="NCBI Taxonomy" id="2126984"/>
    <lineage>
        <taxon>Viruses</taxon>
        <taxon>Varidnaviria</taxon>
        <taxon>Bamfordvirae</taxon>
        <taxon>Nucleocytoviricota</taxon>
        <taxon>Megaviricetes</taxon>
        <taxon>Imitervirales</taxon>
        <taxon>Mimiviridae</taxon>
        <taxon>Megamimivirinae</taxon>
        <taxon>Tupanvirus</taxon>
        <taxon>Tupanvirus altamarinense</taxon>
    </lineage>
</organism>
<feature type="compositionally biased region" description="Basic and acidic residues" evidence="1">
    <location>
        <begin position="1"/>
        <end position="44"/>
    </location>
</feature>
<feature type="compositionally biased region" description="Acidic residues" evidence="1">
    <location>
        <begin position="61"/>
        <end position="70"/>
    </location>
</feature>
<evidence type="ECO:0000313" key="2">
    <source>
        <dbReference type="EMBL" id="QKU33423.1"/>
    </source>
</evidence>
<dbReference type="RefSeq" id="YP_010780021.1">
    <property type="nucleotide sequence ID" value="NC_075038.1"/>
</dbReference>
<dbReference type="KEGG" id="vg:80516712"/>
<reference evidence="2" key="2">
    <citation type="journal article" date="2018" name="Nat. Commun.">
        <title>Tailed giant Tupanvirus possesses the most complete translational apparatus of the known virosphere.</title>
        <authorList>
            <person name="Abrahao J."/>
            <person name="Silva L."/>
            <person name="Silva L.S."/>
            <person name="Khalil J.Y.B."/>
            <person name="Rodrigues R."/>
            <person name="Arantes T."/>
            <person name="Assis F."/>
            <person name="Boratto P."/>
            <person name="Andrade M."/>
            <person name="Kroon E.G."/>
            <person name="Ribeiro B."/>
            <person name="Bergier I."/>
            <person name="Seligmann H."/>
            <person name="Ghigo E."/>
            <person name="Colson P."/>
            <person name="Levasseur A."/>
            <person name="Kroemer G."/>
            <person name="Raoult D."/>
            <person name="La Scola B."/>
        </authorList>
    </citation>
    <scope>NUCLEOTIDE SEQUENCE [LARGE SCALE GENOMIC DNA]</scope>
    <source>
        <strain evidence="2">Deep ocean</strain>
    </source>
</reference>
<accession>A0A6N1NMT0</accession>
<name>A0A6N1NMT0_9VIRU</name>
<evidence type="ECO:0000256" key="1">
    <source>
        <dbReference type="SAM" id="MobiDB-lite"/>
    </source>
</evidence>